<keyword evidence="4" id="KW-0597">Phosphoprotein</keyword>
<accession>A0ABR7YGX9</accession>
<evidence type="ECO:0000259" key="12">
    <source>
        <dbReference type="PROSITE" id="PS50109"/>
    </source>
</evidence>
<dbReference type="CDD" id="cd00075">
    <property type="entry name" value="HATPase"/>
    <property type="match status" value="1"/>
</dbReference>
<dbReference type="Pfam" id="PF00512">
    <property type="entry name" value="HisKA"/>
    <property type="match status" value="1"/>
</dbReference>
<evidence type="ECO:0000256" key="5">
    <source>
        <dbReference type="ARBA" id="ARBA00022679"/>
    </source>
</evidence>
<organism evidence="13 14">
    <name type="scientific">Sphingobacterium litopenaei</name>
    <dbReference type="NCBI Taxonomy" id="2763500"/>
    <lineage>
        <taxon>Bacteria</taxon>
        <taxon>Pseudomonadati</taxon>
        <taxon>Bacteroidota</taxon>
        <taxon>Sphingobacteriia</taxon>
        <taxon>Sphingobacteriales</taxon>
        <taxon>Sphingobacteriaceae</taxon>
        <taxon>Sphingobacterium</taxon>
    </lineage>
</organism>
<evidence type="ECO:0000313" key="14">
    <source>
        <dbReference type="Proteomes" id="UP000651271"/>
    </source>
</evidence>
<evidence type="ECO:0000256" key="8">
    <source>
        <dbReference type="ARBA" id="ARBA00022840"/>
    </source>
</evidence>
<dbReference type="InterPro" id="IPR029016">
    <property type="entry name" value="GAF-like_dom_sf"/>
</dbReference>
<comment type="catalytic activity">
    <reaction evidence="1">
        <text>ATP + protein L-histidine = ADP + protein N-phospho-L-histidine.</text>
        <dbReference type="EC" id="2.7.13.3"/>
    </reaction>
</comment>
<dbReference type="EC" id="2.7.13.3" evidence="3"/>
<dbReference type="Pfam" id="PF00360">
    <property type="entry name" value="PHY"/>
    <property type="match status" value="1"/>
</dbReference>
<dbReference type="EMBL" id="JACOIJ010000030">
    <property type="protein sequence ID" value="MBD1430535.1"/>
    <property type="molecule type" value="Genomic_DNA"/>
</dbReference>
<evidence type="ECO:0000256" key="10">
    <source>
        <dbReference type="SAM" id="Coils"/>
    </source>
</evidence>
<evidence type="ECO:0000259" key="11">
    <source>
        <dbReference type="PROSITE" id="PS50046"/>
    </source>
</evidence>
<keyword evidence="5" id="KW-0808">Transferase</keyword>
<sequence length="718" mass="82791">METTNIQKFGHLIVLDLNLKIVGISSSILDRVALKAENLLQSSALEVFPKLLKTQSDFKKVIKILENFVKENPPRSLITVKILQKSYYLKITKVNSFIYIEAEQQYRKHISSSELNDIGFLFENKYSTQWDLVCKALNNIIHFDRVFVLQVQDTGNCNVIAEYNNGNVEDFKHKQFAKEYMPEEVIQHHQDSPYRYIPNMEADFEEFHSIEDNIDINFTQTVCPPEIKLKYFNFIHVKSSLSFPLFLQGKFWGLVIAHNMQKTHVDLQQRKICTFIVQNAMSKYETFIKQGLLDINLQVQNFQNILLDRLARHKTINCALVESMDSLQNMLKADGLAIYNEGEVYFKGHTPSTDLFLEIVAYLKANEKRTIFKDHNFKRNQKQNFSTELPFAGILAYNIDLKSDHYIIWFRNQTVIVETQLEYNDSLPYGIQSIEKKIYDSALPWNDAELNLLTGLQNTLNHSIKQKLLENKDLAKNLAELNNELEMFTYSLSHDLKNPLSVLKMGIDFLKSKNGNIDDRQKEKWFSTISLGLQNIQDIIDNIITVSHDKVKKIAKDSIPLQFLVRKIAEESKLAYQDVNCEITYGNLLPIWGEKSAAYQIFTNVISNAIKYSQYSASPKIHIESVIMDKWIQYKISDNGIGIPAQDLTHIFEMFTRAKNVDNYNGSGIGLSLVKRIIERLDGEIEIQSEEGKGTTVIMHFPLEKGLPQVMMDATATE</sequence>
<dbReference type="Gene3D" id="3.30.450.20">
    <property type="entry name" value="PAS domain"/>
    <property type="match status" value="1"/>
</dbReference>
<dbReference type="PANTHER" id="PTHR42878">
    <property type="entry name" value="TWO-COMPONENT HISTIDINE KINASE"/>
    <property type="match status" value="1"/>
</dbReference>
<keyword evidence="7" id="KW-0418">Kinase</keyword>
<dbReference type="PRINTS" id="PR00344">
    <property type="entry name" value="BCTRLSENSOR"/>
</dbReference>
<dbReference type="Proteomes" id="UP000651271">
    <property type="component" value="Unassembled WGS sequence"/>
</dbReference>
<evidence type="ECO:0000256" key="4">
    <source>
        <dbReference type="ARBA" id="ARBA00022553"/>
    </source>
</evidence>
<dbReference type="InterPro" id="IPR004358">
    <property type="entry name" value="Sig_transdc_His_kin-like_C"/>
</dbReference>
<protein>
    <recommendedName>
        <fullName evidence="3">histidine kinase</fullName>
        <ecNumber evidence="3">2.7.13.3</ecNumber>
    </recommendedName>
</protein>
<dbReference type="SMART" id="SM00387">
    <property type="entry name" value="HATPase_c"/>
    <property type="match status" value="1"/>
</dbReference>
<proteinExistence type="inferred from homology"/>
<keyword evidence="9" id="KW-0902">Two-component regulatory system</keyword>
<dbReference type="SUPFAM" id="SSF55781">
    <property type="entry name" value="GAF domain-like"/>
    <property type="match status" value="2"/>
</dbReference>
<feature type="domain" description="Histidine kinase" evidence="12">
    <location>
        <begin position="491"/>
        <end position="705"/>
    </location>
</feature>
<gene>
    <name evidence="13" type="ORF">H8B04_13345</name>
</gene>
<dbReference type="InterPro" id="IPR013515">
    <property type="entry name" value="Phytochrome_cen-reg"/>
</dbReference>
<dbReference type="InterPro" id="IPR016132">
    <property type="entry name" value="Phyto_chromo_attachment"/>
</dbReference>
<dbReference type="InterPro" id="IPR036890">
    <property type="entry name" value="HATPase_C_sf"/>
</dbReference>
<dbReference type="Gene3D" id="1.10.287.130">
    <property type="match status" value="1"/>
</dbReference>
<dbReference type="SUPFAM" id="SSF47384">
    <property type="entry name" value="Homodimeric domain of signal transducing histidine kinase"/>
    <property type="match status" value="1"/>
</dbReference>
<dbReference type="CDD" id="cd00082">
    <property type="entry name" value="HisKA"/>
    <property type="match status" value="1"/>
</dbReference>
<evidence type="ECO:0000256" key="9">
    <source>
        <dbReference type="ARBA" id="ARBA00023012"/>
    </source>
</evidence>
<evidence type="ECO:0000256" key="6">
    <source>
        <dbReference type="ARBA" id="ARBA00022741"/>
    </source>
</evidence>
<comment type="caution">
    <text evidence="13">The sequence shown here is derived from an EMBL/GenBank/DDBJ whole genome shotgun (WGS) entry which is preliminary data.</text>
</comment>
<dbReference type="Gene3D" id="3.30.450.270">
    <property type="match status" value="1"/>
</dbReference>
<evidence type="ECO:0000256" key="3">
    <source>
        <dbReference type="ARBA" id="ARBA00012438"/>
    </source>
</evidence>
<dbReference type="InterPro" id="IPR003661">
    <property type="entry name" value="HisK_dim/P_dom"/>
</dbReference>
<dbReference type="PROSITE" id="PS50046">
    <property type="entry name" value="PHYTOCHROME_2"/>
    <property type="match status" value="1"/>
</dbReference>
<dbReference type="Gene3D" id="3.30.565.10">
    <property type="entry name" value="Histidine kinase-like ATPase, C-terminal domain"/>
    <property type="match status" value="1"/>
</dbReference>
<dbReference type="InterPro" id="IPR050351">
    <property type="entry name" value="BphY/WalK/GraS-like"/>
</dbReference>
<keyword evidence="10" id="KW-0175">Coiled coil</keyword>
<name>A0ABR7YGX9_9SPHI</name>
<feature type="domain" description="Phytochrome chromophore attachment site" evidence="11">
    <location>
        <begin position="131"/>
        <end position="278"/>
    </location>
</feature>
<dbReference type="SMART" id="SM00388">
    <property type="entry name" value="HisKA"/>
    <property type="match status" value="1"/>
</dbReference>
<evidence type="ECO:0000256" key="2">
    <source>
        <dbReference type="ARBA" id="ARBA00006402"/>
    </source>
</evidence>
<dbReference type="PANTHER" id="PTHR42878:SF7">
    <property type="entry name" value="SENSOR HISTIDINE KINASE GLRK"/>
    <property type="match status" value="1"/>
</dbReference>
<dbReference type="RefSeq" id="WP_190302665.1">
    <property type="nucleotide sequence ID" value="NZ_JACOIJ010000030.1"/>
</dbReference>
<keyword evidence="8" id="KW-0067">ATP-binding</keyword>
<evidence type="ECO:0000256" key="1">
    <source>
        <dbReference type="ARBA" id="ARBA00000085"/>
    </source>
</evidence>
<keyword evidence="14" id="KW-1185">Reference proteome</keyword>
<keyword evidence="6" id="KW-0547">Nucleotide-binding</keyword>
<comment type="similarity">
    <text evidence="2">In the N-terminal section; belongs to the phytochrome family.</text>
</comment>
<dbReference type="InterPro" id="IPR043150">
    <property type="entry name" value="Phytochrome_PHY_sf"/>
</dbReference>
<reference evidence="13 14" key="1">
    <citation type="submission" date="2020-08" db="EMBL/GenBank/DDBJ databases">
        <title>Sphingobacterium sp. DN04309 isolated from aquaculture water.</title>
        <authorList>
            <person name="Zhang M."/>
        </authorList>
    </citation>
    <scope>NUCLEOTIDE SEQUENCE [LARGE SCALE GENOMIC DNA]</scope>
    <source>
        <strain evidence="13 14">DN04309</strain>
    </source>
</reference>
<evidence type="ECO:0000256" key="7">
    <source>
        <dbReference type="ARBA" id="ARBA00022777"/>
    </source>
</evidence>
<dbReference type="SUPFAM" id="SSF55874">
    <property type="entry name" value="ATPase domain of HSP90 chaperone/DNA topoisomerase II/histidine kinase"/>
    <property type="match status" value="1"/>
</dbReference>
<dbReference type="InterPro" id="IPR036097">
    <property type="entry name" value="HisK_dim/P_sf"/>
</dbReference>
<feature type="coiled-coil region" evidence="10">
    <location>
        <begin position="464"/>
        <end position="491"/>
    </location>
</feature>
<evidence type="ECO:0000313" key="13">
    <source>
        <dbReference type="EMBL" id="MBD1430535.1"/>
    </source>
</evidence>
<dbReference type="Gene3D" id="3.30.450.40">
    <property type="match status" value="1"/>
</dbReference>
<dbReference type="Pfam" id="PF02518">
    <property type="entry name" value="HATPase_c"/>
    <property type="match status" value="1"/>
</dbReference>
<dbReference type="InterPro" id="IPR003594">
    <property type="entry name" value="HATPase_dom"/>
</dbReference>
<dbReference type="PROSITE" id="PS50109">
    <property type="entry name" value="HIS_KIN"/>
    <property type="match status" value="1"/>
</dbReference>
<dbReference type="InterPro" id="IPR005467">
    <property type="entry name" value="His_kinase_dom"/>
</dbReference>